<dbReference type="EMBL" id="HG793134">
    <property type="protein sequence ID" value="CRL18113.1"/>
    <property type="molecule type" value="Genomic_DNA"/>
</dbReference>
<name>A0A0G4NVK2_PENC3</name>
<sequence length="53" mass="5637">MAQESEFSHANALGASCSLELSPATKGGFQGAHHSGDNVSIYQESNCKLQIER</sequence>
<gene>
    <name evidence="1" type="ORF">PCAMFM013_S001g001073</name>
</gene>
<proteinExistence type="predicted"/>
<evidence type="ECO:0000313" key="2">
    <source>
        <dbReference type="Proteomes" id="UP000053732"/>
    </source>
</evidence>
<accession>A0A0G4NVK2</accession>
<reference evidence="1 2" key="1">
    <citation type="journal article" date="2014" name="Nat. Commun.">
        <title>Multiple recent horizontal transfers of a large genomic region in cheese making fungi.</title>
        <authorList>
            <person name="Cheeseman K."/>
            <person name="Ropars J."/>
            <person name="Renault P."/>
            <person name="Dupont J."/>
            <person name="Gouzy J."/>
            <person name="Branca A."/>
            <person name="Abraham A.L."/>
            <person name="Ceppi M."/>
            <person name="Conseiller E."/>
            <person name="Debuchy R."/>
            <person name="Malagnac F."/>
            <person name="Goarin A."/>
            <person name="Silar P."/>
            <person name="Lacoste S."/>
            <person name="Sallet E."/>
            <person name="Bensimon A."/>
            <person name="Giraud T."/>
            <person name="Brygoo Y."/>
        </authorList>
    </citation>
    <scope>NUCLEOTIDE SEQUENCE [LARGE SCALE GENOMIC DNA]</scope>
    <source>
        <strain evidence="2">FM 013</strain>
    </source>
</reference>
<organism evidence="1 2">
    <name type="scientific">Penicillium camemberti (strain FM 013)</name>
    <dbReference type="NCBI Taxonomy" id="1429867"/>
    <lineage>
        <taxon>Eukaryota</taxon>
        <taxon>Fungi</taxon>
        <taxon>Dikarya</taxon>
        <taxon>Ascomycota</taxon>
        <taxon>Pezizomycotina</taxon>
        <taxon>Eurotiomycetes</taxon>
        <taxon>Eurotiomycetidae</taxon>
        <taxon>Eurotiales</taxon>
        <taxon>Aspergillaceae</taxon>
        <taxon>Penicillium</taxon>
    </lineage>
</organism>
<dbReference type="Proteomes" id="UP000053732">
    <property type="component" value="Unassembled WGS sequence"/>
</dbReference>
<protein>
    <submittedName>
        <fullName evidence="1">Str. FM013</fullName>
    </submittedName>
</protein>
<dbReference type="AlphaFoldDB" id="A0A0G4NVK2"/>
<evidence type="ECO:0000313" key="1">
    <source>
        <dbReference type="EMBL" id="CRL18113.1"/>
    </source>
</evidence>
<keyword evidence="2" id="KW-1185">Reference proteome</keyword>